<protein>
    <recommendedName>
        <fullName evidence="1">Alpha-L-fucosidase C-terminal domain-containing protein</fullName>
    </recommendedName>
</protein>
<dbReference type="Gene3D" id="2.60.40.1180">
    <property type="entry name" value="Golgi alpha-mannosidase II"/>
    <property type="match status" value="1"/>
</dbReference>
<gene>
    <name evidence="2" type="ORF">L0668_03170</name>
</gene>
<dbReference type="InterPro" id="IPR013780">
    <property type="entry name" value="Glyco_hydro_b"/>
</dbReference>
<keyword evidence="3" id="KW-1185">Reference proteome</keyword>
<comment type="caution">
    <text evidence="2">The sequence shown here is derived from an EMBL/GenBank/DDBJ whole genome shotgun (WGS) entry which is preliminary data.</text>
</comment>
<evidence type="ECO:0000313" key="3">
    <source>
        <dbReference type="Proteomes" id="UP001521137"/>
    </source>
</evidence>
<evidence type="ECO:0000313" key="2">
    <source>
        <dbReference type="EMBL" id="MCF2947092.1"/>
    </source>
</evidence>
<dbReference type="Proteomes" id="UP001521137">
    <property type="component" value="Unassembled WGS sequence"/>
</dbReference>
<dbReference type="RefSeq" id="WP_235310604.1">
    <property type="nucleotide sequence ID" value="NZ_JAKGAS010000001.1"/>
</dbReference>
<sequence length="118" mass="13284">MVKVNGEAIYDTRPWEIFGEGPAEVIEGHLSEHKNKDNTEKDIRFTTNGDTLYATVLDWPTEEIQIRTLDQDKLNIKDISLLGSSEAITWAQSEQGVSIQAPKVKVGKYAFVFKITTN</sequence>
<evidence type="ECO:0000259" key="1">
    <source>
        <dbReference type="Pfam" id="PF16757"/>
    </source>
</evidence>
<name>A0ABS9D507_9ALTE</name>
<dbReference type="Pfam" id="PF16757">
    <property type="entry name" value="Fucosidase_C"/>
    <property type="match status" value="1"/>
</dbReference>
<feature type="domain" description="Alpha-L-fucosidase C-terminal" evidence="1">
    <location>
        <begin position="36"/>
        <end position="116"/>
    </location>
</feature>
<reference evidence="2 3" key="1">
    <citation type="submission" date="2022-01" db="EMBL/GenBank/DDBJ databases">
        <title>Paraglaciecola sp. G1-23.</title>
        <authorList>
            <person name="Jin M.S."/>
            <person name="Han D.M."/>
            <person name="Kim H.M."/>
            <person name="Jeon C.O."/>
        </authorList>
    </citation>
    <scope>NUCLEOTIDE SEQUENCE [LARGE SCALE GENOMIC DNA]</scope>
    <source>
        <strain evidence="2 3">G1-23</strain>
    </source>
</reference>
<dbReference type="EMBL" id="JAKGAS010000001">
    <property type="protein sequence ID" value="MCF2947092.1"/>
    <property type="molecule type" value="Genomic_DNA"/>
</dbReference>
<proteinExistence type="predicted"/>
<dbReference type="InterPro" id="IPR031919">
    <property type="entry name" value="Fucosidase_C"/>
</dbReference>
<accession>A0ABS9D507</accession>
<organism evidence="2 3">
    <name type="scientific">Paraglaciecola algarum</name>
    <dbReference type="NCBI Taxonomy" id="3050085"/>
    <lineage>
        <taxon>Bacteria</taxon>
        <taxon>Pseudomonadati</taxon>
        <taxon>Pseudomonadota</taxon>
        <taxon>Gammaproteobacteria</taxon>
        <taxon>Alteromonadales</taxon>
        <taxon>Alteromonadaceae</taxon>
        <taxon>Paraglaciecola</taxon>
    </lineage>
</organism>